<dbReference type="GO" id="GO:0003735">
    <property type="term" value="F:structural constituent of ribosome"/>
    <property type="evidence" value="ECO:0007669"/>
    <property type="project" value="InterPro"/>
</dbReference>
<gene>
    <name evidence="7" type="primary">rplR</name>
    <name evidence="8" type="ORF">UU50_C0007G0033</name>
</gene>
<dbReference type="PANTHER" id="PTHR12899:SF3">
    <property type="entry name" value="LARGE RIBOSOMAL SUBUNIT PROTEIN UL18M"/>
    <property type="match status" value="1"/>
</dbReference>
<dbReference type="FunFam" id="3.30.420.100:FF:000001">
    <property type="entry name" value="50S ribosomal protein L18"/>
    <property type="match status" value="1"/>
</dbReference>
<dbReference type="GO" id="GO:0008097">
    <property type="term" value="F:5S rRNA binding"/>
    <property type="evidence" value="ECO:0007669"/>
    <property type="project" value="TreeGrafter"/>
</dbReference>
<name>A0A0G0XR16_9BACT</name>
<comment type="subunit">
    <text evidence="7">Part of the 50S ribosomal subunit; part of the 5S rRNA/L5/L18/L25 subcomplex. Contacts the 5S and 23S rRNAs.</text>
</comment>
<dbReference type="CDD" id="cd00432">
    <property type="entry name" value="Ribosomal_L18_L5e"/>
    <property type="match status" value="1"/>
</dbReference>
<evidence type="ECO:0000256" key="2">
    <source>
        <dbReference type="ARBA" id="ARBA00022730"/>
    </source>
</evidence>
<sequence length="119" mass="13250">MKETTKYKRSHIVRRAHRTRSRIRGTQERPRLTVFRSSKHITAQVINDEVGVVLAQAADLHVDATGKKPVEIAALVGAEVAKRAMEAGVTKVVFDRGAYLYHGRVKALADSAREKGLEF</sequence>
<evidence type="ECO:0000256" key="5">
    <source>
        <dbReference type="ARBA" id="ARBA00023274"/>
    </source>
</evidence>
<dbReference type="AlphaFoldDB" id="A0A0G0XR16"/>
<evidence type="ECO:0000256" key="1">
    <source>
        <dbReference type="ARBA" id="ARBA00007116"/>
    </source>
</evidence>
<comment type="caution">
    <text evidence="8">The sequence shown here is derived from an EMBL/GenBank/DDBJ whole genome shotgun (WGS) entry which is preliminary data.</text>
</comment>
<proteinExistence type="inferred from homology"/>
<evidence type="ECO:0000313" key="9">
    <source>
        <dbReference type="Proteomes" id="UP000033930"/>
    </source>
</evidence>
<dbReference type="Gene3D" id="3.30.420.100">
    <property type="match status" value="1"/>
</dbReference>
<dbReference type="InterPro" id="IPR004389">
    <property type="entry name" value="Ribosomal_uL18_bac-type"/>
</dbReference>
<dbReference type="PATRIC" id="fig|1618983.3.peg.378"/>
<reference evidence="8 9" key="1">
    <citation type="journal article" date="2015" name="Nature">
        <title>rRNA introns, odd ribosomes, and small enigmatic genomes across a large radiation of phyla.</title>
        <authorList>
            <person name="Brown C.T."/>
            <person name="Hug L.A."/>
            <person name="Thomas B.C."/>
            <person name="Sharon I."/>
            <person name="Castelle C.J."/>
            <person name="Singh A."/>
            <person name="Wilkins M.J."/>
            <person name="Williams K.H."/>
            <person name="Banfield J.F."/>
        </authorList>
    </citation>
    <scope>NUCLEOTIDE SEQUENCE [LARGE SCALE GENOMIC DNA]</scope>
</reference>
<keyword evidence="3 7" id="KW-0694">RNA-binding</keyword>
<evidence type="ECO:0000313" key="8">
    <source>
        <dbReference type="EMBL" id="KKR99345.1"/>
    </source>
</evidence>
<dbReference type="GO" id="GO:0022625">
    <property type="term" value="C:cytosolic large ribosomal subunit"/>
    <property type="evidence" value="ECO:0007669"/>
    <property type="project" value="TreeGrafter"/>
</dbReference>
<organism evidence="8 9">
    <name type="scientific">Candidatus Uhrbacteria bacterium GW2011_GWC1_41_20</name>
    <dbReference type="NCBI Taxonomy" id="1618983"/>
    <lineage>
        <taxon>Bacteria</taxon>
        <taxon>Candidatus Uhriibacteriota</taxon>
    </lineage>
</organism>
<dbReference type="InterPro" id="IPR057268">
    <property type="entry name" value="Ribosomal_L18"/>
</dbReference>
<evidence type="ECO:0000256" key="3">
    <source>
        <dbReference type="ARBA" id="ARBA00022884"/>
    </source>
</evidence>
<protein>
    <recommendedName>
        <fullName evidence="6 7">Large ribosomal subunit protein uL18</fullName>
    </recommendedName>
</protein>
<dbReference type="HAMAP" id="MF_01337_B">
    <property type="entry name" value="Ribosomal_uL18_B"/>
    <property type="match status" value="1"/>
</dbReference>
<dbReference type="InterPro" id="IPR005484">
    <property type="entry name" value="Ribosomal_uL18_bac/plant/anim"/>
</dbReference>
<evidence type="ECO:0000256" key="7">
    <source>
        <dbReference type="HAMAP-Rule" id="MF_01337"/>
    </source>
</evidence>
<dbReference type="NCBIfam" id="TIGR00060">
    <property type="entry name" value="L18_bact"/>
    <property type="match status" value="1"/>
</dbReference>
<dbReference type="GO" id="GO:0006412">
    <property type="term" value="P:translation"/>
    <property type="evidence" value="ECO:0007669"/>
    <property type="project" value="UniProtKB-UniRule"/>
</dbReference>
<accession>A0A0G0XR16</accession>
<dbReference type="Proteomes" id="UP000033930">
    <property type="component" value="Unassembled WGS sequence"/>
</dbReference>
<comment type="function">
    <text evidence="7">This is one of the proteins that bind and probably mediate the attachment of the 5S RNA into the large ribosomal subunit, where it forms part of the central protuberance.</text>
</comment>
<dbReference type="SUPFAM" id="SSF53137">
    <property type="entry name" value="Translational machinery components"/>
    <property type="match status" value="1"/>
</dbReference>
<keyword evidence="2 7" id="KW-0699">rRNA-binding</keyword>
<evidence type="ECO:0000256" key="4">
    <source>
        <dbReference type="ARBA" id="ARBA00022980"/>
    </source>
</evidence>
<comment type="similarity">
    <text evidence="1 7">Belongs to the universal ribosomal protein uL18 family.</text>
</comment>
<dbReference type="Pfam" id="PF00861">
    <property type="entry name" value="Ribosomal_L18p"/>
    <property type="match status" value="1"/>
</dbReference>
<evidence type="ECO:0000256" key="6">
    <source>
        <dbReference type="ARBA" id="ARBA00035197"/>
    </source>
</evidence>
<keyword evidence="5 7" id="KW-0687">Ribonucleoprotein</keyword>
<dbReference type="PANTHER" id="PTHR12899">
    <property type="entry name" value="39S RIBOSOMAL PROTEIN L18, MITOCHONDRIAL"/>
    <property type="match status" value="1"/>
</dbReference>
<dbReference type="EMBL" id="LCAW01000007">
    <property type="protein sequence ID" value="KKR99345.1"/>
    <property type="molecule type" value="Genomic_DNA"/>
</dbReference>
<keyword evidence="4 7" id="KW-0689">Ribosomal protein</keyword>